<feature type="compositionally biased region" description="Low complexity" evidence="2">
    <location>
        <begin position="314"/>
        <end position="338"/>
    </location>
</feature>
<feature type="region of interest" description="Disordered" evidence="2">
    <location>
        <begin position="419"/>
        <end position="453"/>
    </location>
</feature>
<evidence type="ECO:0000259" key="3">
    <source>
        <dbReference type="PROSITE" id="PS50114"/>
    </source>
</evidence>
<dbReference type="GO" id="GO:0043565">
    <property type="term" value="F:sequence-specific DNA binding"/>
    <property type="evidence" value="ECO:0007669"/>
    <property type="project" value="InterPro"/>
</dbReference>
<feature type="domain" description="GATA-type" evidence="3">
    <location>
        <begin position="460"/>
        <end position="500"/>
    </location>
</feature>
<feature type="compositionally biased region" description="Pro residues" evidence="2">
    <location>
        <begin position="438"/>
        <end position="448"/>
    </location>
</feature>
<dbReference type="AlphaFoldDB" id="A0AAD9CVP8"/>
<dbReference type="SMART" id="SM00401">
    <property type="entry name" value="ZnF_GATA"/>
    <property type="match status" value="1"/>
</dbReference>
<dbReference type="GO" id="GO:0006355">
    <property type="term" value="P:regulation of DNA-templated transcription"/>
    <property type="evidence" value="ECO:0007669"/>
    <property type="project" value="InterPro"/>
</dbReference>
<feature type="compositionally biased region" description="Gly residues" evidence="2">
    <location>
        <begin position="702"/>
        <end position="720"/>
    </location>
</feature>
<dbReference type="EMBL" id="JAODAN010000011">
    <property type="protein sequence ID" value="KAK1921390.1"/>
    <property type="molecule type" value="Genomic_DNA"/>
</dbReference>
<keyword evidence="5" id="KW-1185">Reference proteome</keyword>
<dbReference type="Proteomes" id="UP001182556">
    <property type="component" value="Unassembled WGS sequence"/>
</dbReference>
<feature type="region of interest" description="Disordered" evidence="2">
    <location>
        <begin position="212"/>
        <end position="381"/>
    </location>
</feature>
<evidence type="ECO:0000313" key="5">
    <source>
        <dbReference type="Proteomes" id="UP001182556"/>
    </source>
</evidence>
<feature type="compositionally biased region" description="Polar residues" evidence="2">
    <location>
        <begin position="345"/>
        <end position="356"/>
    </location>
</feature>
<proteinExistence type="predicted"/>
<accession>A0AAD9CVP8</accession>
<evidence type="ECO:0000256" key="2">
    <source>
        <dbReference type="SAM" id="MobiDB-lite"/>
    </source>
</evidence>
<dbReference type="CDD" id="cd00202">
    <property type="entry name" value="ZnF_GATA"/>
    <property type="match status" value="1"/>
</dbReference>
<gene>
    <name evidence="4" type="ORF">DB88DRAFT_500593</name>
</gene>
<feature type="compositionally biased region" description="Low complexity" evidence="2">
    <location>
        <begin position="266"/>
        <end position="288"/>
    </location>
</feature>
<dbReference type="Gene3D" id="3.30.50.10">
    <property type="entry name" value="Erythroid Transcription Factor GATA-1, subunit A"/>
    <property type="match status" value="1"/>
</dbReference>
<feature type="compositionally biased region" description="Pro residues" evidence="2">
    <location>
        <begin position="363"/>
        <end position="377"/>
    </location>
</feature>
<dbReference type="Pfam" id="PF00320">
    <property type="entry name" value="GATA"/>
    <property type="match status" value="1"/>
</dbReference>
<sequence>MPLSPGKIQDLPIKILYTLDTSSQSYVTVLPERQPVYVHSIGPAHAPDEGGLGSCYLKAAARGICFASPECIPNTTTLDFSVYTLDPSLRARATRAFPSTANTAASPQPPLDDSWTGKGFLSWILSELGTGKTLLRGRLMRDHDFSSSSFNEQGGLEGLMAAASRFGANGQREDLDGRGWGLEVCLSLKMVNPEGKDEFKGRREFEEMLRRGAGLASVSSPVRSVATSTPRGPQHTTTEPIRRNPPSAQPPRISAAAAPNQIPNLHHSSSNPSSGPSRPSSAASHLPSPHIPPRPSSSASTRISQPSSLPPSSLPMQASSSAGSGPSQPRQSSSMSAPPARPHGQASSSTHNAASRDQSREVTPPPLPQRKSPPPSTPSREKLAALLRTDEKMSPSMAKQLAQNPVLLRLLKAVPPGTLTFTQPVESKASPDSGDAPTPTPSGPPPPLARSGPIEGIEGCCNCGTKETDVWRTKNMKDGTKKKVCNACGLYFNKHKRMRPPELWGTNAHDDHPSQDKRPKIEDHHPPVRSSPRLNRIASDHAHPPPVPAAAESPRKRRSTKPVPQPSPRMATRSSTRHDAGPSVTLGMEGKQLDFSESLFSPSTMFGTSPAQPMPNPALGVDSTAQGTVLGDGELDIEAILAQLVAAEGQNGFSLDALFANTDTSGLGGTGGGGGSLMDLLSAWDEGSKEGLTPGNENGPGVNSGNGTSGASGASGAGPA</sequence>
<reference evidence="4" key="1">
    <citation type="submission" date="2023-02" db="EMBL/GenBank/DDBJ databases">
        <title>Identification and recombinant expression of a fungal hydrolase from Papiliotrema laurentii that hydrolyzes apple cutin and clears colloidal polyester polyurethane.</title>
        <authorList>
            <consortium name="DOE Joint Genome Institute"/>
            <person name="Roman V.A."/>
            <person name="Bojanowski C."/>
            <person name="Crable B.R."/>
            <person name="Wagner D.N."/>
            <person name="Hung C.S."/>
            <person name="Nadeau L.J."/>
            <person name="Schratz L."/>
            <person name="Haridas S."/>
            <person name="Pangilinan J."/>
            <person name="Lipzen A."/>
            <person name="Na H."/>
            <person name="Yan M."/>
            <person name="Ng V."/>
            <person name="Grigoriev I.V."/>
            <person name="Spatafora J.W."/>
            <person name="Barlow D."/>
            <person name="Biffinger J."/>
            <person name="Kelley-Loughnane N."/>
            <person name="Varaljay V.A."/>
            <person name="Crookes-Goodson W.J."/>
        </authorList>
    </citation>
    <scope>NUCLEOTIDE SEQUENCE</scope>
    <source>
        <strain evidence="4">5307AH</strain>
    </source>
</reference>
<keyword evidence="1" id="KW-0479">Metal-binding</keyword>
<evidence type="ECO:0000256" key="1">
    <source>
        <dbReference type="PROSITE-ProRule" id="PRU00094"/>
    </source>
</evidence>
<dbReference type="InterPro" id="IPR000679">
    <property type="entry name" value="Znf_GATA"/>
</dbReference>
<keyword evidence="1" id="KW-0862">Zinc</keyword>
<comment type="caution">
    <text evidence="4">The sequence shown here is derived from an EMBL/GenBank/DDBJ whole genome shotgun (WGS) entry which is preliminary data.</text>
</comment>
<dbReference type="SUPFAM" id="SSF57716">
    <property type="entry name" value="Glucocorticoid receptor-like (DNA-binding domain)"/>
    <property type="match status" value="1"/>
</dbReference>
<dbReference type="InterPro" id="IPR013088">
    <property type="entry name" value="Znf_NHR/GATA"/>
</dbReference>
<feature type="compositionally biased region" description="Basic and acidic residues" evidence="2">
    <location>
        <begin position="508"/>
        <end position="526"/>
    </location>
</feature>
<name>A0AAD9CVP8_PAPLA</name>
<evidence type="ECO:0000313" key="4">
    <source>
        <dbReference type="EMBL" id="KAK1921390.1"/>
    </source>
</evidence>
<keyword evidence="1" id="KW-0863">Zinc-finger</keyword>
<dbReference type="GO" id="GO:0008270">
    <property type="term" value="F:zinc ion binding"/>
    <property type="evidence" value="ECO:0007669"/>
    <property type="project" value="UniProtKB-KW"/>
</dbReference>
<feature type="region of interest" description="Disordered" evidence="2">
    <location>
        <begin position="670"/>
        <end position="720"/>
    </location>
</feature>
<feature type="region of interest" description="Disordered" evidence="2">
    <location>
        <begin position="500"/>
        <end position="591"/>
    </location>
</feature>
<feature type="compositionally biased region" description="Polar residues" evidence="2">
    <location>
        <begin position="217"/>
        <end position="239"/>
    </location>
</feature>
<feature type="compositionally biased region" description="Low complexity" evidence="2">
    <location>
        <begin position="296"/>
        <end position="307"/>
    </location>
</feature>
<organism evidence="4 5">
    <name type="scientific">Papiliotrema laurentii</name>
    <name type="common">Cryptococcus laurentii</name>
    <dbReference type="NCBI Taxonomy" id="5418"/>
    <lineage>
        <taxon>Eukaryota</taxon>
        <taxon>Fungi</taxon>
        <taxon>Dikarya</taxon>
        <taxon>Basidiomycota</taxon>
        <taxon>Agaricomycotina</taxon>
        <taxon>Tremellomycetes</taxon>
        <taxon>Tremellales</taxon>
        <taxon>Rhynchogastremaceae</taxon>
        <taxon>Papiliotrema</taxon>
    </lineage>
</organism>
<protein>
    <recommendedName>
        <fullName evidence="3">GATA-type domain-containing protein</fullName>
    </recommendedName>
</protein>
<dbReference type="PROSITE" id="PS50114">
    <property type="entry name" value="GATA_ZN_FINGER_2"/>
    <property type="match status" value="1"/>
</dbReference>